<dbReference type="GO" id="GO:0046166">
    <property type="term" value="P:glyceraldehyde-3-phosphate biosynthetic process"/>
    <property type="evidence" value="ECO:0007669"/>
    <property type="project" value="TreeGrafter"/>
</dbReference>
<dbReference type="GO" id="GO:0006096">
    <property type="term" value="P:glycolytic process"/>
    <property type="evidence" value="ECO:0007669"/>
    <property type="project" value="UniProtKB-UniRule"/>
</dbReference>
<dbReference type="SUPFAM" id="SSF51351">
    <property type="entry name" value="Triosephosphate isomerase (TIM)"/>
    <property type="match status" value="1"/>
</dbReference>
<evidence type="ECO:0000256" key="4">
    <source>
        <dbReference type="ARBA" id="ARBA00022490"/>
    </source>
</evidence>
<name>A0A3M0BKL3_9AQUI</name>
<evidence type="ECO:0000256" key="6">
    <source>
        <dbReference type="ARBA" id="ARBA00023235"/>
    </source>
</evidence>
<accession>A0A3M0BKL3</accession>
<proteinExistence type="inferred from homology"/>
<feature type="active site" description="Electrophile" evidence="7">
    <location>
        <position position="100"/>
    </location>
</feature>
<comment type="function">
    <text evidence="7">Involved in the gluconeogenesis. Catalyzes stereospecifically the conversion of dihydroxyacetone phosphate (DHAP) to D-glyceraldehyde-3-phosphate (G3P).</text>
</comment>
<keyword evidence="6 7" id="KW-0413">Isomerase</keyword>
<feature type="binding site" evidence="7">
    <location>
        <position position="177"/>
    </location>
    <ligand>
        <name>substrate</name>
    </ligand>
</feature>
<dbReference type="PANTHER" id="PTHR21139:SF42">
    <property type="entry name" value="TRIOSEPHOSPHATE ISOMERASE"/>
    <property type="match status" value="1"/>
</dbReference>
<keyword evidence="4 7" id="KW-0963">Cytoplasm</keyword>
<dbReference type="GO" id="GO:0004807">
    <property type="term" value="F:triose-phosphate isomerase activity"/>
    <property type="evidence" value="ECO:0007669"/>
    <property type="project" value="UniProtKB-UniRule"/>
</dbReference>
<evidence type="ECO:0000313" key="10">
    <source>
        <dbReference type="Proteomes" id="UP000280842"/>
    </source>
</evidence>
<dbReference type="InterPro" id="IPR000652">
    <property type="entry name" value="Triosephosphate_isomerase"/>
</dbReference>
<comment type="caution">
    <text evidence="7">Lacks conserved residue(s) required for the propagation of feature annotation.</text>
</comment>
<comment type="similarity">
    <text evidence="2 7 8">Belongs to the triosephosphate isomerase family.</text>
</comment>
<evidence type="ECO:0000256" key="1">
    <source>
        <dbReference type="ARBA" id="ARBA00004680"/>
    </source>
</evidence>
<dbReference type="GO" id="GO:0006094">
    <property type="term" value="P:gluconeogenesis"/>
    <property type="evidence" value="ECO:0007669"/>
    <property type="project" value="UniProtKB-UniRule"/>
</dbReference>
<evidence type="ECO:0000256" key="3">
    <source>
        <dbReference type="ARBA" id="ARBA00022432"/>
    </source>
</evidence>
<dbReference type="InterPro" id="IPR035990">
    <property type="entry name" value="TIM_sf"/>
</dbReference>
<dbReference type="PROSITE" id="PS51440">
    <property type="entry name" value="TIM_2"/>
    <property type="match status" value="1"/>
</dbReference>
<dbReference type="Gene3D" id="3.20.20.70">
    <property type="entry name" value="Aldolase class I"/>
    <property type="match status" value="1"/>
</dbReference>
<dbReference type="PROSITE" id="PS00171">
    <property type="entry name" value="TIM_1"/>
    <property type="match status" value="1"/>
</dbReference>
<comment type="pathway">
    <text evidence="7 8">Carbohydrate biosynthesis; gluconeogenesis.</text>
</comment>
<evidence type="ECO:0000256" key="7">
    <source>
        <dbReference type="HAMAP-Rule" id="MF_00147"/>
    </source>
</evidence>
<comment type="subcellular location">
    <subcellularLocation>
        <location evidence="7 8">Cytoplasm</location>
    </subcellularLocation>
</comment>
<reference evidence="9 10" key="1">
    <citation type="submission" date="2018-10" db="EMBL/GenBank/DDBJ databases">
        <title>Genomic Encyclopedia of Archaeal and Bacterial Type Strains, Phase II (KMG-II): from individual species to whole genera.</title>
        <authorList>
            <person name="Goeker M."/>
        </authorList>
    </citation>
    <scope>NUCLEOTIDE SEQUENCE [LARGE SCALE GENOMIC DNA]</scope>
    <source>
        <strain evidence="9 10">VM1</strain>
    </source>
</reference>
<dbReference type="InterPro" id="IPR013785">
    <property type="entry name" value="Aldolase_TIM"/>
</dbReference>
<comment type="pathway">
    <text evidence="1 7 8">Carbohydrate degradation; glycolysis; D-glyceraldehyde 3-phosphate from glycerone phosphate: step 1/1.</text>
</comment>
<dbReference type="GO" id="GO:0005829">
    <property type="term" value="C:cytosol"/>
    <property type="evidence" value="ECO:0007669"/>
    <property type="project" value="TreeGrafter"/>
</dbReference>
<feature type="binding site" evidence="7">
    <location>
        <begin position="8"/>
        <end position="10"/>
    </location>
    <ligand>
        <name>substrate</name>
    </ligand>
</feature>
<keyword evidence="5 7" id="KW-0324">Glycolysis</keyword>
<comment type="catalytic activity">
    <reaction evidence="7 8">
        <text>D-glyceraldehyde 3-phosphate = dihydroxyacetone phosphate</text>
        <dbReference type="Rhea" id="RHEA:18585"/>
        <dbReference type="ChEBI" id="CHEBI:57642"/>
        <dbReference type="ChEBI" id="CHEBI:59776"/>
        <dbReference type="EC" id="5.3.1.1"/>
    </reaction>
</comment>
<dbReference type="UniPathway" id="UPA00109">
    <property type="reaction ID" value="UER00189"/>
</dbReference>
<sequence length="256" mass="28926">MKYLIAANWKMHKTCAETLDYLDKFLPSVKDILNVEIMIAPPFTALSSASIRLDAAKKEGEFNVKLGAQNMYFEEKGAFTGEISPIMLNELNIDYVILGHSERRHIFKEKDELINKKMYSAIEHGIRPILCVGETIEEREQGITLNVIENQIRKGLAGIEKDMPYIDIAYEPVWAIGTGKTATPEQAEEVHRFIRSLINEMSKGNDDKTRILYGGSVKPENATDLIKQENINGFLVGSASLDPEKFYKIIINSLEE</sequence>
<comment type="caution">
    <text evidence="9">The sequence shown here is derived from an EMBL/GenBank/DDBJ whole genome shotgun (WGS) entry which is preliminary data.</text>
</comment>
<evidence type="ECO:0000256" key="5">
    <source>
        <dbReference type="ARBA" id="ARBA00023152"/>
    </source>
</evidence>
<dbReference type="OrthoDB" id="9809429at2"/>
<evidence type="ECO:0000256" key="2">
    <source>
        <dbReference type="ARBA" id="ARBA00007422"/>
    </source>
</evidence>
<keyword evidence="10" id="KW-1185">Reference proteome</keyword>
<dbReference type="CDD" id="cd00311">
    <property type="entry name" value="TIM"/>
    <property type="match status" value="1"/>
</dbReference>
<dbReference type="GO" id="GO:0019563">
    <property type="term" value="P:glycerol catabolic process"/>
    <property type="evidence" value="ECO:0007669"/>
    <property type="project" value="TreeGrafter"/>
</dbReference>
<dbReference type="UniPathway" id="UPA00138"/>
<dbReference type="Proteomes" id="UP000280842">
    <property type="component" value="Unassembled WGS sequence"/>
</dbReference>
<protein>
    <recommendedName>
        <fullName evidence="7 8">Triosephosphate isomerase</fullName>
        <shortName evidence="7">TIM</shortName>
        <shortName evidence="7">TPI</shortName>
        <ecNumber evidence="7 8">5.3.1.1</ecNumber>
    </recommendedName>
    <alternativeName>
        <fullName evidence="7">Triose-phosphate isomerase</fullName>
    </alternativeName>
</protein>
<dbReference type="HAMAP" id="MF_00147_B">
    <property type="entry name" value="TIM_B"/>
    <property type="match status" value="1"/>
</dbReference>
<dbReference type="InterPro" id="IPR022896">
    <property type="entry name" value="TrioseP_Isoase_bac/euk"/>
</dbReference>
<comment type="subunit">
    <text evidence="7 8">Homodimer.</text>
</comment>
<dbReference type="AlphaFoldDB" id="A0A3M0BKL3"/>
<dbReference type="InterPro" id="IPR020861">
    <property type="entry name" value="Triosephosphate_isomerase_AS"/>
</dbReference>
<dbReference type="NCBIfam" id="TIGR00419">
    <property type="entry name" value="tim"/>
    <property type="match status" value="1"/>
</dbReference>
<dbReference type="FunFam" id="3.20.20.70:FF:000016">
    <property type="entry name" value="Triosephosphate isomerase"/>
    <property type="match status" value="1"/>
</dbReference>
<dbReference type="EMBL" id="REFO01000011">
    <property type="protein sequence ID" value="RMA97166.1"/>
    <property type="molecule type" value="Genomic_DNA"/>
</dbReference>
<dbReference type="EC" id="5.3.1.1" evidence="7 8"/>
<organism evidence="9 10">
    <name type="scientific">Hydrogenothermus marinus</name>
    <dbReference type="NCBI Taxonomy" id="133270"/>
    <lineage>
        <taxon>Bacteria</taxon>
        <taxon>Pseudomonadati</taxon>
        <taxon>Aquificota</taxon>
        <taxon>Aquificia</taxon>
        <taxon>Aquificales</taxon>
        <taxon>Hydrogenothermaceae</taxon>
        <taxon>Hydrogenothermus</taxon>
    </lineage>
</organism>
<feature type="active site" description="Proton acceptor" evidence="7">
    <location>
        <position position="171"/>
    </location>
</feature>
<evidence type="ECO:0000256" key="8">
    <source>
        <dbReference type="RuleBase" id="RU363013"/>
    </source>
</evidence>
<evidence type="ECO:0000313" key="9">
    <source>
        <dbReference type="EMBL" id="RMA97166.1"/>
    </source>
</evidence>
<gene>
    <name evidence="7" type="primary">tpiA</name>
    <name evidence="9" type="ORF">CLV39_0821</name>
</gene>
<dbReference type="RefSeq" id="WP_121922953.1">
    <property type="nucleotide sequence ID" value="NZ_REFO01000011.1"/>
</dbReference>
<keyword evidence="3 7" id="KW-0312">Gluconeogenesis</keyword>
<dbReference type="PANTHER" id="PTHR21139">
    <property type="entry name" value="TRIOSEPHOSPHATE ISOMERASE"/>
    <property type="match status" value="1"/>
</dbReference>
<dbReference type="Pfam" id="PF00121">
    <property type="entry name" value="TIM"/>
    <property type="match status" value="1"/>
</dbReference>
<feature type="binding site" evidence="7">
    <location>
        <position position="216"/>
    </location>
    <ligand>
        <name>substrate</name>
    </ligand>
</feature>